<dbReference type="InterPro" id="IPR052190">
    <property type="entry name" value="Euk-Arch_PrmC-MTase"/>
</dbReference>
<dbReference type="InterPro" id="IPR002052">
    <property type="entry name" value="DNA_methylase_N6_adenine_CS"/>
</dbReference>
<dbReference type="PROSITE" id="PS00092">
    <property type="entry name" value="N6_MTASE"/>
    <property type="match status" value="1"/>
</dbReference>
<dbReference type="SUPFAM" id="SSF53335">
    <property type="entry name" value="S-adenosyl-L-methionine-dependent methyltransferases"/>
    <property type="match status" value="1"/>
</dbReference>
<dbReference type="GO" id="GO:0032259">
    <property type="term" value="P:methylation"/>
    <property type="evidence" value="ECO:0007669"/>
    <property type="project" value="UniProtKB-KW"/>
</dbReference>
<dbReference type="Gene3D" id="3.40.50.150">
    <property type="entry name" value="Vaccinia Virus protein VP39"/>
    <property type="match status" value="1"/>
</dbReference>
<keyword evidence="2" id="KW-0489">Methyltransferase</keyword>
<dbReference type="PANTHER" id="PTHR45875:SF1">
    <property type="entry name" value="METHYLTRANSFERASE N6AMT1"/>
    <property type="match status" value="1"/>
</dbReference>
<dbReference type="GO" id="GO:0008757">
    <property type="term" value="F:S-adenosylmethionine-dependent methyltransferase activity"/>
    <property type="evidence" value="ECO:0007669"/>
    <property type="project" value="TreeGrafter"/>
</dbReference>
<evidence type="ECO:0000256" key="4">
    <source>
        <dbReference type="ARBA" id="ARBA00022691"/>
    </source>
</evidence>
<dbReference type="GO" id="GO:0003676">
    <property type="term" value="F:nucleic acid binding"/>
    <property type="evidence" value="ECO:0007669"/>
    <property type="project" value="InterPro"/>
</dbReference>
<dbReference type="PANTHER" id="PTHR45875">
    <property type="entry name" value="METHYLTRANSFERASE N6AMT1"/>
    <property type="match status" value="1"/>
</dbReference>
<organism evidence="5 6">
    <name type="scientific">Perca fluviatilis</name>
    <name type="common">European perch</name>
    <dbReference type="NCBI Taxonomy" id="8168"/>
    <lineage>
        <taxon>Eukaryota</taxon>
        <taxon>Metazoa</taxon>
        <taxon>Chordata</taxon>
        <taxon>Craniata</taxon>
        <taxon>Vertebrata</taxon>
        <taxon>Euteleostomi</taxon>
        <taxon>Actinopterygii</taxon>
        <taxon>Neopterygii</taxon>
        <taxon>Teleostei</taxon>
        <taxon>Neoteleostei</taxon>
        <taxon>Acanthomorphata</taxon>
        <taxon>Eupercaria</taxon>
        <taxon>Perciformes</taxon>
        <taxon>Percoidei</taxon>
        <taxon>Percidae</taxon>
        <taxon>Percinae</taxon>
        <taxon>Perca</taxon>
    </lineage>
</organism>
<gene>
    <name evidence="5" type="ORF">PFLUV_G00271220</name>
</gene>
<dbReference type="Proteomes" id="UP000465112">
    <property type="component" value="Chromosome 24"/>
</dbReference>
<keyword evidence="3" id="KW-0808">Transferase</keyword>
<keyword evidence="6" id="KW-1185">Reference proteome</keyword>
<reference evidence="5 6" key="1">
    <citation type="submission" date="2019-06" db="EMBL/GenBank/DDBJ databases">
        <title>A chromosome-scale genome assembly of the European perch, Perca fluviatilis.</title>
        <authorList>
            <person name="Roques C."/>
            <person name="Zahm M."/>
            <person name="Cabau C."/>
            <person name="Klopp C."/>
            <person name="Bouchez O."/>
            <person name="Donnadieu C."/>
            <person name="Kuhl H."/>
            <person name="Gislard M."/>
            <person name="Guendouz S."/>
            <person name="Journot L."/>
            <person name="Haffray P."/>
            <person name="Bestin A."/>
            <person name="Morvezen R."/>
            <person name="Feron R."/>
            <person name="Wen M."/>
            <person name="Jouanno E."/>
            <person name="Herpin A."/>
            <person name="Schartl M."/>
            <person name="Postlethwait J."/>
            <person name="Schaerlinger B."/>
            <person name="Chardard D."/>
            <person name="Lecocq T."/>
            <person name="Poncet C."/>
            <person name="Jaffrelo L."/>
            <person name="Lampietro C."/>
            <person name="Guiguen Y."/>
        </authorList>
    </citation>
    <scope>NUCLEOTIDE SEQUENCE [LARGE SCALE GENOMIC DNA]</scope>
    <source>
        <tissue evidence="5">Blood</tissue>
    </source>
</reference>
<accession>A0A6A5DYV3</accession>
<proteinExistence type="inferred from homology"/>
<evidence type="ECO:0000256" key="3">
    <source>
        <dbReference type="ARBA" id="ARBA00022679"/>
    </source>
</evidence>
<protein>
    <recommendedName>
        <fullName evidence="7">Methyltransferase small domain-containing protein</fullName>
    </recommendedName>
</protein>
<dbReference type="EMBL" id="VHII01000024">
    <property type="protein sequence ID" value="KAF1371705.1"/>
    <property type="molecule type" value="Genomic_DNA"/>
</dbReference>
<evidence type="ECO:0000256" key="2">
    <source>
        <dbReference type="ARBA" id="ARBA00022603"/>
    </source>
</evidence>
<dbReference type="InterPro" id="IPR029063">
    <property type="entry name" value="SAM-dependent_MTases_sf"/>
</dbReference>
<dbReference type="AlphaFoldDB" id="A0A6A5DYV3"/>
<evidence type="ECO:0000256" key="1">
    <source>
        <dbReference type="ARBA" id="ARBA00006149"/>
    </source>
</evidence>
<evidence type="ECO:0000313" key="5">
    <source>
        <dbReference type="EMBL" id="KAF1371705.1"/>
    </source>
</evidence>
<evidence type="ECO:0008006" key="7">
    <source>
        <dbReference type="Google" id="ProtNLM"/>
    </source>
</evidence>
<dbReference type="GO" id="GO:0035657">
    <property type="term" value="C:eRF1 methyltransferase complex"/>
    <property type="evidence" value="ECO:0007669"/>
    <property type="project" value="TreeGrafter"/>
</dbReference>
<keyword evidence="4" id="KW-0949">S-adenosyl-L-methionine</keyword>
<evidence type="ECO:0000313" key="6">
    <source>
        <dbReference type="Proteomes" id="UP000465112"/>
    </source>
</evidence>
<comment type="caution">
    <text evidence="5">The sequence shown here is derived from an EMBL/GenBank/DDBJ whole genome shotgun (WGS) entry which is preliminary data.</text>
</comment>
<comment type="similarity">
    <text evidence="1">Belongs to the eukaryotic/archaeal PrmC-related family.</text>
</comment>
<dbReference type="GO" id="GO:0008276">
    <property type="term" value="F:protein methyltransferase activity"/>
    <property type="evidence" value="ECO:0007669"/>
    <property type="project" value="TreeGrafter"/>
</dbReference>
<name>A0A6A5DYV3_PERFL</name>
<sequence length="79" mass="8288">MIVSLSSSDGSPAAAQCTAKTAPCNNVSLQPVNTSLLRLLHLHVSGKVDVLLFNPPYVVRPSEEVGSTGIEAAWAEGER</sequence>